<dbReference type="PRINTS" id="PR00081">
    <property type="entry name" value="GDHRDH"/>
</dbReference>
<dbReference type="PANTHER" id="PTHR42879">
    <property type="entry name" value="3-OXOACYL-(ACYL-CARRIER-PROTEIN) REDUCTASE"/>
    <property type="match status" value="1"/>
</dbReference>
<dbReference type="SUPFAM" id="SSF51735">
    <property type="entry name" value="NAD(P)-binding Rossmann-fold domains"/>
    <property type="match status" value="1"/>
</dbReference>
<feature type="domain" description="Ketoreductase" evidence="8">
    <location>
        <begin position="13"/>
        <end position="202"/>
    </location>
</feature>
<sequence length="284" mass="30117">MSAGFELFDLTGRTALVTGGSTGLGYHMARGLLKSGATVVIAARRESLLKEAADKLAEEAPQGNVDIATIDLQDRSSISDLAAATIDKFGGVDIFVGNAGADLFEPVDAITDERMDQIFQINVMANVALTRAFLPRMRQQKWGRLIYSSSTTSVRGSAQEGMSLYTAAKSAMNAFARTAAAETGHDNITVNTIVLGMYWTDMLREHLKLVEGAAGREAVQGFELSFAGMTAAGRLGDCIEIEGAVQLLASDAGSYITGTNFAVDGGMSSMLRPNAPKAERLLYS</sequence>
<dbReference type="EMBL" id="BRZI01000051">
    <property type="protein sequence ID" value="GLD32709.1"/>
    <property type="molecule type" value="Genomic_DNA"/>
</dbReference>
<protein>
    <recommendedName>
        <fullName evidence="5">3-oxoacyl-[acyl-carrier-protein] reductase MabA</fullName>
    </recommendedName>
</protein>
<comment type="subcellular location">
    <subcellularLocation>
        <location evidence="1">Secreted</location>
        <location evidence="1">Cell wall</location>
    </subcellularLocation>
</comment>
<evidence type="ECO:0000313" key="9">
    <source>
        <dbReference type="EMBL" id="GLB84316.1"/>
    </source>
</evidence>
<dbReference type="Gene3D" id="3.40.50.720">
    <property type="entry name" value="NAD(P)-binding Rossmann-like Domain"/>
    <property type="match status" value="1"/>
</dbReference>
<dbReference type="CDD" id="cd05233">
    <property type="entry name" value="SDR_c"/>
    <property type="match status" value="1"/>
</dbReference>
<gene>
    <name evidence="10" type="ORF">Mkiyose1413_45920</name>
    <name evidence="9" type="ORF">SRL2020028_35720</name>
</gene>
<keyword evidence="3" id="KW-0134">Cell wall</keyword>
<keyword evidence="4" id="KW-0560">Oxidoreductase</keyword>
<dbReference type="EMBL" id="BRXE01000047">
    <property type="protein sequence ID" value="GLB84316.1"/>
    <property type="molecule type" value="Genomic_DNA"/>
</dbReference>
<evidence type="ECO:0000256" key="4">
    <source>
        <dbReference type="ARBA" id="ARBA00023002"/>
    </source>
</evidence>
<dbReference type="InterPro" id="IPR050259">
    <property type="entry name" value="SDR"/>
</dbReference>
<evidence type="ECO:0000256" key="7">
    <source>
        <dbReference type="RuleBase" id="RU000363"/>
    </source>
</evidence>
<evidence type="ECO:0000256" key="2">
    <source>
        <dbReference type="ARBA" id="ARBA00006484"/>
    </source>
</evidence>
<evidence type="ECO:0000313" key="10">
    <source>
        <dbReference type="EMBL" id="GLD32709.1"/>
    </source>
</evidence>
<comment type="catalytic activity">
    <reaction evidence="6">
        <text>a (3R)-hydroxyacyl-[ACP] + NADP(+) = a 3-oxoacyl-[ACP] + NADPH + H(+)</text>
        <dbReference type="Rhea" id="RHEA:17397"/>
        <dbReference type="Rhea" id="RHEA-COMP:9916"/>
        <dbReference type="Rhea" id="RHEA-COMP:9945"/>
        <dbReference type="ChEBI" id="CHEBI:15378"/>
        <dbReference type="ChEBI" id="CHEBI:57783"/>
        <dbReference type="ChEBI" id="CHEBI:58349"/>
        <dbReference type="ChEBI" id="CHEBI:78776"/>
        <dbReference type="ChEBI" id="CHEBI:78827"/>
        <dbReference type="EC" id="1.1.1.100"/>
    </reaction>
    <physiologicalReaction direction="right-to-left" evidence="6">
        <dbReference type="Rhea" id="RHEA:17399"/>
    </physiologicalReaction>
</comment>
<dbReference type="GO" id="GO:0004316">
    <property type="term" value="F:3-oxoacyl-[acyl-carrier-protein] reductase (NADPH) activity"/>
    <property type="evidence" value="ECO:0007669"/>
    <property type="project" value="UniProtKB-EC"/>
</dbReference>
<comment type="similarity">
    <text evidence="2 7">Belongs to the short-chain dehydrogenases/reductases (SDR) family.</text>
</comment>
<evidence type="ECO:0000256" key="1">
    <source>
        <dbReference type="ARBA" id="ARBA00004191"/>
    </source>
</evidence>
<accession>A0A9P3QBX5</accession>
<proteinExistence type="inferred from homology"/>
<evidence type="ECO:0000256" key="6">
    <source>
        <dbReference type="ARBA" id="ARBA00047400"/>
    </source>
</evidence>
<dbReference type="SMART" id="SM00822">
    <property type="entry name" value="PKS_KR"/>
    <property type="match status" value="1"/>
</dbReference>
<dbReference type="InterPro" id="IPR057326">
    <property type="entry name" value="KR_dom"/>
</dbReference>
<dbReference type="InterPro" id="IPR036291">
    <property type="entry name" value="NAD(P)-bd_dom_sf"/>
</dbReference>
<dbReference type="PRINTS" id="PR00080">
    <property type="entry name" value="SDRFAMILY"/>
</dbReference>
<dbReference type="RefSeq" id="WP_238305443.1">
    <property type="nucleotide sequence ID" value="NZ_BRXE01000047.1"/>
</dbReference>
<dbReference type="Proteomes" id="UP001064782">
    <property type="component" value="Unassembled WGS sequence"/>
</dbReference>
<dbReference type="InterPro" id="IPR002347">
    <property type="entry name" value="SDR_fam"/>
</dbReference>
<reference evidence="10" key="1">
    <citation type="submission" date="2022-08" db="EMBL/GenBank/DDBJ databases">
        <title>Mycobacterium kiyosense sp. nov., scotochromogenic slow-glowing species isolated from respiratory specimens.</title>
        <authorList>
            <person name="Fukano H."/>
            <person name="Kazumi Y."/>
            <person name="Sakagami N."/>
            <person name="Ato M."/>
            <person name="Mitarai S."/>
            <person name="Hoshino Y."/>
        </authorList>
    </citation>
    <scope>NUCLEOTIDE SEQUENCE</scope>
    <source>
        <strain evidence="10">1413</strain>
        <strain evidence="9">SRL2020-028</strain>
    </source>
</reference>
<evidence type="ECO:0000259" key="8">
    <source>
        <dbReference type="SMART" id="SM00822"/>
    </source>
</evidence>
<dbReference type="Pfam" id="PF00106">
    <property type="entry name" value="adh_short"/>
    <property type="match status" value="1"/>
</dbReference>
<keyword evidence="3" id="KW-0964">Secreted</keyword>
<dbReference type="GeneID" id="83631818"/>
<dbReference type="FunFam" id="3.40.50.720:FF:000084">
    <property type="entry name" value="Short-chain dehydrogenase reductase"/>
    <property type="match status" value="1"/>
</dbReference>
<dbReference type="AlphaFoldDB" id="A0A9P3QBX5"/>
<keyword evidence="11" id="KW-1185">Reference proteome</keyword>
<evidence type="ECO:0000313" key="11">
    <source>
        <dbReference type="Proteomes" id="UP001064782"/>
    </source>
</evidence>
<organism evidence="10 11">
    <name type="scientific">Mycobacterium kiyosense</name>
    <dbReference type="NCBI Taxonomy" id="2871094"/>
    <lineage>
        <taxon>Bacteria</taxon>
        <taxon>Bacillati</taxon>
        <taxon>Actinomycetota</taxon>
        <taxon>Actinomycetes</taxon>
        <taxon>Mycobacteriales</taxon>
        <taxon>Mycobacteriaceae</taxon>
        <taxon>Mycobacterium</taxon>
    </lineage>
</organism>
<dbReference type="Proteomes" id="UP001165663">
    <property type="component" value="Unassembled WGS sequence"/>
</dbReference>
<evidence type="ECO:0000256" key="5">
    <source>
        <dbReference type="ARBA" id="ARBA00040781"/>
    </source>
</evidence>
<evidence type="ECO:0000256" key="3">
    <source>
        <dbReference type="ARBA" id="ARBA00022512"/>
    </source>
</evidence>
<name>A0A9P3QBX5_9MYCO</name>
<comment type="caution">
    <text evidence="10">The sequence shown here is derived from an EMBL/GenBank/DDBJ whole genome shotgun (WGS) entry which is preliminary data.</text>
</comment>